<sequence length="413" mass="45314">MNASHGPAPDDLAAWGAAVLTAVDNREWHTAWNGVLDAATPLAAPAQRAVLQRLDEWDALEAGDEGRRQAVLRQAWQGLQGELTANVMGASALDAQDWDRDWDRDGPAADRDGSVARYVQARGLTKAYARGGFKLGPVDVRVNPGEILGLVGENGNGKTTLLRMLAADLQADAGSLDWGCDARDVHRLRSQLIYIPQRPPKWGGRLLDHLAFAARSHGVTGERLHTLVQLVIARLGLRAFRGHAWRQLSSGYKMRFELARALLCAPRVLLLDEPLANLDINAQQTLLTDLRDMARSPWQPLALLLSSQQLYEVEKIADQVLFLEQGQPRHVAERFAQMAGSAIEFESPLSGAALAAKLAGLPAHELAHSGETRIISFHVAFDASAFLRHAVEVGLPLSYFRDITRSTRRLFVR</sequence>
<proteinExistence type="inferred from homology"/>
<dbReference type="InterPro" id="IPR050763">
    <property type="entry name" value="ABC_transporter_ATP-binding"/>
</dbReference>
<organism evidence="8 9">
    <name type="scientific">Comamonas serinivorans</name>
    <dbReference type="NCBI Taxonomy" id="1082851"/>
    <lineage>
        <taxon>Bacteria</taxon>
        <taxon>Pseudomonadati</taxon>
        <taxon>Pseudomonadota</taxon>
        <taxon>Betaproteobacteria</taxon>
        <taxon>Burkholderiales</taxon>
        <taxon>Comamonadaceae</taxon>
        <taxon>Comamonas</taxon>
    </lineage>
</organism>
<feature type="domain" description="ABC transporter" evidence="7">
    <location>
        <begin position="119"/>
        <end position="350"/>
    </location>
</feature>
<gene>
    <name evidence="8" type="ORF">CCO03_14535</name>
</gene>
<dbReference type="PANTHER" id="PTHR42711">
    <property type="entry name" value="ABC TRANSPORTER ATP-BINDING PROTEIN"/>
    <property type="match status" value="1"/>
</dbReference>
<dbReference type="SUPFAM" id="SSF52540">
    <property type="entry name" value="P-loop containing nucleoside triphosphate hydrolases"/>
    <property type="match status" value="1"/>
</dbReference>
<evidence type="ECO:0000256" key="5">
    <source>
        <dbReference type="ARBA" id="ARBA00022741"/>
    </source>
</evidence>
<dbReference type="GO" id="GO:0005524">
    <property type="term" value="F:ATP binding"/>
    <property type="evidence" value="ECO:0007669"/>
    <property type="project" value="UniProtKB-KW"/>
</dbReference>
<evidence type="ECO:0000313" key="9">
    <source>
        <dbReference type="Proteomes" id="UP000196138"/>
    </source>
</evidence>
<keyword evidence="3" id="KW-0536">Nodulation</keyword>
<dbReference type="InterPro" id="IPR003439">
    <property type="entry name" value="ABC_transporter-like_ATP-bd"/>
</dbReference>
<dbReference type="Proteomes" id="UP000196138">
    <property type="component" value="Chromosome"/>
</dbReference>
<evidence type="ECO:0000256" key="6">
    <source>
        <dbReference type="ARBA" id="ARBA00022840"/>
    </source>
</evidence>
<accession>A0A1Y0EQN4</accession>
<evidence type="ECO:0000256" key="2">
    <source>
        <dbReference type="ARBA" id="ARBA00022448"/>
    </source>
</evidence>
<keyword evidence="5" id="KW-0547">Nucleotide-binding</keyword>
<dbReference type="PROSITE" id="PS50893">
    <property type="entry name" value="ABC_TRANSPORTER_2"/>
    <property type="match status" value="1"/>
</dbReference>
<comment type="similarity">
    <text evidence="1">Belongs to the ABC transporter superfamily.</text>
</comment>
<dbReference type="RefSeq" id="WP_087282198.1">
    <property type="nucleotide sequence ID" value="NZ_CP021455.1"/>
</dbReference>
<evidence type="ECO:0000256" key="3">
    <source>
        <dbReference type="ARBA" id="ARBA00022458"/>
    </source>
</evidence>
<dbReference type="OrthoDB" id="5296765at2"/>
<evidence type="ECO:0000256" key="1">
    <source>
        <dbReference type="ARBA" id="ARBA00005417"/>
    </source>
</evidence>
<protein>
    <submittedName>
        <fullName evidence="8">ABC transporter</fullName>
    </submittedName>
</protein>
<dbReference type="SMART" id="SM00382">
    <property type="entry name" value="AAA"/>
    <property type="match status" value="1"/>
</dbReference>
<keyword evidence="9" id="KW-1185">Reference proteome</keyword>
<dbReference type="InterPro" id="IPR027417">
    <property type="entry name" value="P-loop_NTPase"/>
</dbReference>
<keyword evidence="6" id="KW-0067">ATP-binding</keyword>
<evidence type="ECO:0000256" key="4">
    <source>
        <dbReference type="ARBA" id="ARBA00022475"/>
    </source>
</evidence>
<dbReference type="PANTHER" id="PTHR42711:SF5">
    <property type="entry name" value="ABC TRANSPORTER ATP-BINDING PROTEIN NATA"/>
    <property type="match status" value="1"/>
</dbReference>
<dbReference type="AlphaFoldDB" id="A0A1Y0EQN4"/>
<keyword evidence="4" id="KW-0472">Membrane</keyword>
<dbReference type="EMBL" id="CP021455">
    <property type="protein sequence ID" value="ARU05740.1"/>
    <property type="molecule type" value="Genomic_DNA"/>
</dbReference>
<dbReference type="Pfam" id="PF00005">
    <property type="entry name" value="ABC_tran"/>
    <property type="match status" value="1"/>
</dbReference>
<keyword evidence="4" id="KW-1003">Cell membrane</keyword>
<dbReference type="Gene3D" id="3.40.50.300">
    <property type="entry name" value="P-loop containing nucleotide triphosphate hydrolases"/>
    <property type="match status" value="1"/>
</dbReference>
<dbReference type="GO" id="GO:0016887">
    <property type="term" value="F:ATP hydrolysis activity"/>
    <property type="evidence" value="ECO:0007669"/>
    <property type="project" value="InterPro"/>
</dbReference>
<dbReference type="InterPro" id="IPR003593">
    <property type="entry name" value="AAA+_ATPase"/>
</dbReference>
<evidence type="ECO:0000313" key="8">
    <source>
        <dbReference type="EMBL" id="ARU05740.1"/>
    </source>
</evidence>
<dbReference type="KEGG" id="cser:CCO03_14535"/>
<evidence type="ECO:0000259" key="7">
    <source>
        <dbReference type="PROSITE" id="PS50893"/>
    </source>
</evidence>
<name>A0A1Y0EQN4_9BURK</name>
<keyword evidence="2" id="KW-0813">Transport</keyword>
<reference evidence="8 9" key="1">
    <citation type="submission" date="2017-05" db="EMBL/GenBank/DDBJ databases">
        <authorList>
            <person name="Song R."/>
            <person name="Chenine A.L."/>
            <person name="Ruprecht R.M."/>
        </authorList>
    </citation>
    <scope>NUCLEOTIDE SEQUENCE [LARGE SCALE GENOMIC DNA]</scope>
    <source>
        <strain evidence="8 9">DSM 26136</strain>
    </source>
</reference>